<dbReference type="GO" id="GO:0003677">
    <property type="term" value="F:DNA binding"/>
    <property type="evidence" value="ECO:0007669"/>
    <property type="project" value="InterPro"/>
</dbReference>
<comment type="caution">
    <text evidence="2">The sequence shown here is derived from an EMBL/GenBank/DDBJ whole genome shotgun (WGS) entry which is preliminary data.</text>
</comment>
<accession>A0A2T6BD20</accession>
<dbReference type="InterPro" id="IPR011067">
    <property type="entry name" value="Plasmid_toxin/cell-grow_inhib"/>
</dbReference>
<organism evidence="2 3">
    <name type="scientific">Melghirimyces profundicolus</name>
    <dbReference type="NCBI Taxonomy" id="1242148"/>
    <lineage>
        <taxon>Bacteria</taxon>
        <taxon>Bacillati</taxon>
        <taxon>Bacillota</taxon>
        <taxon>Bacilli</taxon>
        <taxon>Bacillales</taxon>
        <taxon>Thermoactinomycetaceae</taxon>
        <taxon>Melghirimyces</taxon>
    </lineage>
</organism>
<sequence>MRFAGLGSEINDFHYAIVWNVHRRRDHIVVIPCTSFKDESTVETETTFNIGQVGFLESQTVIMMDQITTISRKWISKTKHKAGPKGPSQYVSLVQPQMERINEGFRVLGLGEKILYHEIRDDVKRLPLFANHAEQYSHLHRPIRPSPPPTYAPSSADKDPINGCKKLRHTSLSTYFFLLYLIDLVRPKTQ</sequence>
<feature type="region of interest" description="Disordered" evidence="1">
    <location>
        <begin position="139"/>
        <end position="158"/>
    </location>
</feature>
<evidence type="ECO:0000313" key="3">
    <source>
        <dbReference type="Proteomes" id="UP000244240"/>
    </source>
</evidence>
<reference evidence="2 3" key="1">
    <citation type="submission" date="2018-04" db="EMBL/GenBank/DDBJ databases">
        <title>Genomic Encyclopedia of Archaeal and Bacterial Type Strains, Phase II (KMG-II): from individual species to whole genera.</title>
        <authorList>
            <person name="Goeker M."/>
        </authorList>
    </citation>
    <scope>NUCLEOTIDE SEQUENCE [LARGE SCALE GENOMIC DNA]</scope>
    <source>
        <strain evidence="2 3">DSM 45787</strain>
    </source>
</reference>
<proteinExistence type="predicted"/>
<evidence type="ECO:0000313" key="2">
    <source>
        <dbReference type="EMBL" id="PTX53968.1"/>
    </source>
</evidence>
<dbReference type="Gene3D" id="2.30.30.110">
    <property type="match status" value="1"/>
</dbReference>
<dbReference type="EMBL" id="QBKR01000024">
    <property type="protein sequence ID" value="PTX53968.1"/>
    <property type="molecule type" value="Genomic_DNA"/>
</dbReference>
<evidence type="ECO:0000256" key="1">
    <source>
        <dbReference type="SAM" id="MobiDB-lite"/>
    </source>
</evidence>
<keyword evidence="3" id="KW-1185">Reference proteome</keyword>
<name>A0A2T6BD20_9BACL</name>
<dbReference type="AlphaFoldDB" id="A0A2T6BD20"/>
<dbReference type="SUPFAM" id="SSF50118">
    <property type="entry name" value="Cell growth inhibitor/plasmid maintenance toxic component"/>
    <property type="match status" value="1"/>
</dbReference>
<gene>
    <name evidence="2" type="ORF">C8P63_12424</name>
</gene>
<protein>
    <submittedName>
        <fullName evidence="2">PemK-like, MazF-like toxin of type II toxin-antitoxin system</fullName>
    </submittedName>
</protein>
<dbReference type="Proteomes" id="UP000244240">
    <property type="component" value="Unassembled WGS sequence"/>
</dbReference>